<protein>
    <recommendedName>
        <fullName evidence="7">poly(A)-specific ribonuclease</fullName>
        <ecNumber evidence="7">3.1.13.4</ecNumber>
    </recommendedName>
</protein>
<evidence type="ECO:0000256" key="6">
    <source>
        <dbReference type="ARBA" id="ARBA00011757"/>
    </source>
</evidence>
<keyword evidence="18" id="KW-0539">Nucleus</keyword>
<evidence type="ECO:0000256" key="20">
    <source>
        <dbReference type="SAM" id="MobiDB-lite"/>
    </source>
</evidence>
<dbReference type="FunFam" id="3.60.10.10:FF:000016">
    <property type="entry name" value="Carbon catabolite repressor protein 4 1"/>
    <property type="match status" value="1"/>
</dbReference>
<proteinExistence type="inferred from homology"/>
<evidence type="ECO:0000256" key="14">
    <source>
        <dbReference type="ARBA" id="ARBA00022842"/>
    </source>
</evidence>
<dbReference type="Pfam" id="PF03372">
    <property type="entry name" value="Exo_endo_phos"/>
    <property type="match status" value="1"/>
</dbReference>
<keyword evidence="23" id="KW-1185">Reference proteome</keyword>
<dbReference type="GO" id="GO:0003723">
    <property type="term" value="F:RNA binding"/>
    <property type="evidence" value="ECO:0007669"/>
    <property type="project" value="UniProtKB-KW"/>
</dbReference>
<dbReference type="SUPFAM" id="SSF56219">
    <property type="entry name" value="DNase I-like"/>
    <property type="match status" value="1"/>
</dbReference>
<dbReference type="InterPro" id="IPR050410">
    <property type="entry name" value="CCR4/nocturin_mRNA_transcr"/>
</dbReference>
<keyword evidence="8" id="KW-0963">Cytoplasm</keyword>
<keyword evidence="17" id="KW-0804">Transcription</keyword>
<evidence type="ECO:0000256" key="19">
    <source>
        <dbReference type="ARBA" id="ARBA00054840"/>
    </source>
</evidence>
<keyword evidence="15" id="KW-0694">RNA-binding</keyword>
<evidence type="ECO:0000256" key="17">
    <source>
        <dbReference type="ARBA" id="ARBA00023163"/>
    </source>
</evidence>
<sequence>MGDQEFQRMTCKVSVSLPFDTPVVGCEIKPIVRVEGINAQSSVEVPPHALTSGKQQMSKYGGFESEITVLRHIRVHSCPHALRSCLNALSLSTLGYDPGIETIWRIPVKESYHCSTNCFIGAWKKHLERHQQADKTVTKPRNGDQHGLRKLRSCGSWPDFGISSLLDKSSMVEVPEAKEWVKVGSSKTYEPSVGDAGFCLRLESVAVHCSTGAHLSPTNTILTESVITFPTCCPRHMVQISSQSKSRSSHPKSQPSNDVTFSVLSYNILSDIYASRDMYSYCPTWALAWEYRRKNLLQEIDGYGADILCLQEVQSDHFEDFLKPELTKRGYAVMYKKKTDQVYTANKYIIDGCAIFYRRDRFKEIKKYELELDKAASSVVEALDPGLKEAAGCRLSKANVALIVFLEVLKTGSTTEAFRSRICVVAMLVHELEKIAGLKVPLLICGDMNSLPESDPYKFLVRGKIDSPHPKKENDPFGVYRLLNLQHSLSLKSAYASLSVSERVGEQQLRNINKSNREPLFTNFTSVFSGTLDYILYTGVVSPLTASLCFPTDKSLEVESLLELLDPKNMDVGLPSPLWSSDHIALMASFRLKPSGNYPSPSWKLHPPPLPSNPQHKQRHA</sequence>
<dbReference type="Gene3D" id="3.60.10.10">
    <property type="entry name" value="Endonuclease/exonuclease/phosphatase"/>
    <property type="match status" value="1"/>
</dbReference>
<evidence type="ECO:0000313" key="22">
    <source>
        <dbReference type="EMBL" id="CAK7347136.1"/>
    </source>
</evidence>
<comment type="similarity">
    <text evidence="5">Belongs to the CCR4/nocturin family.</text>
</comment>
<evidence type="ECO:0000256" key="9">
    <source>
        <dbReference type="ARBA" id="ARBA00022722"/>
    </source>
</evidence>
<dbReference type="GO" id="GO:0005737">
    <property type="term" value="C:cytoplasm"/>
    <property type="evidence" value="ECO:0007669"/>
    <property type="project" value="UniProtKB-SubCell"/>
</dbReference>
<keyword evidence="11" id="KW-0677">Repeat</keyword>
<dbReference type="AlphaFoldDB" id="A0AAV1S774"/>
<evidence type="ECO:0000256" key="3">
    <source>
        <dbReference type="ARBA" id="ARBA00004123"/>
    </source>
</evidence>
<evidence type="ECO:0000256" key="2">
    <source>
        <dbReference type="ARBA" id="ARBA00001946"/>
    </source>
</evidence>
<dbReference type="GO" id="GO:0005634">
    <property type="term" value="C:nucleus"/>
    <property type="evidence" value="ECO:0007669"/>
    <property type="project" value="UniProtKB-SubCell"/>
</dbReference>
<evidence type="ECO:0000256" key="12">
    <source>
        <dbReference type="ARBA" id="ARBA00022801"/>
    </source>
</evidence>
<dbReference type="PANTHER" id="PTHR12121">
    <property type="entry name" value="CARBON CATABOLITE REPRESSOR PROTEIN 4"/>
    <property type="match status" value="1"/>
</dbReference>
<comment type="subcellular location">
    <subcellularLocation>
        <location evidence="4">Cytoplasm</location>
    </subcellularLocation>
    <subcellularLocation>
        <location evidence="3">Nucleus</location>
    </subcellularLocation>
</comment>
<dbReference type="EMBL" id="CAWUPB010001173">
    <property type="protein sequence ID" value="CAK7347136.1"/>
    <property type="molecule type" value="Genomic_DNA"/>
</dbReference>
<keyword evidence="12" id="KW-0378">Hydrolase</keyword>
<evidence type="ECO:0000256" key="4">
    <source>
        <dbReference type="ARBA" id="ARBA00004496"/>
    </source>
</evidence>
<evidence type="ECO:0000256" key="13">
    <source>
        <dbReference type="ARBA" id="ARBA00022839"/>
    </source>
</evidence>
<accession>A0AAV1S774</accession>
<evidence type="ECO:0000256" key="11">
    <source>
        <dbReference type="ARBA" id="ARBA00022737"/>
    </source>
</evidence>
<dbReference type="Proteomes" id="UP001314170">
    <property type="component" value="Unassembled WGS sequence"/>
</dbReference>
<dbReference type="InterPro" id="IPR036691">
    <property type="entry name" value="Endo/exonu/phosph_ase_sf"/>
</dbReference>
<evidence type="ECO:0000256" key="8">
    <source>
        <dbReference type="ARBA" id="ARBA00022490"/>
    </source>
</evidence>
<comment type="cofactor">
    <cofactor evidence="2">
        <name>Mg(2+)</name>
        <dbReference type="ChEBI" id="CHEBI:18420"/>
    </cofactor>
</comment>
<keyword evidence="9" id="KW-0540">Nuclease</keyword>
<dbReference type="InterPro" id="IPR005135">
    <property type="entry name" value="Endo/exonuclease/phosphatase"/>
</dbReference>
<keyword evidence="13" id="KW-0269">Exonuclease</keyword>
<dbReference type="PANTHER" id="PTHR12121:SF79">
    <property type="entry name" value="CARBON CATABOLITE REPRESSOR PROTEIN 4 HOMOLOG 1-LIKE ISOFORM X1"/>
    <property type="match status" value="1"/>
</dbReference>
<evidence type="ECO:0000256" key="18">
    <source>
        <dbReference type="ARBA" id="ARBA00023242"/>
    </source>
</evidence>
<evidence type="ECO:0000256" key="15">
    <source>
        <dbReference type="ARBA" id="ARBA00022884"/>
    </source>
</evidence>
<evidence type="ECO:0000256" key="5">
    <source>
        <dbReference type="ARBA" id="ARBA00010774"/>
    </source>
</evidence>
<dbReference type="GO" id="GO:0046872">
    <property type="term" value="F:metal ion binding"/>
    <property type="evidence" value="ECO:0007669"/>
    <property type="project" value="UniProtKB-KW"/>
</dbReference>
<evidence type="ECO:0000256" key="16">
    <source>
        <dbReference type="ARBA" id="ARBA00023015"/>
    </source>
</evidence>
<keyword evidence="14" id="KW-0460">Magnesium</keyword>
<evidence type="ECO:0000259" key="21">
    <source>
        <dbReference type="Pfam" id="PF03372"/>
    </source>
</evidence>
<reference evidence="22 23" key="1">
    <citation type="submission" date="2024-01" db="EMBL/GenBank/DDBJ databases">
        <authorList>
            <person name="Waweru B."/>
        </authorList>
    </citation>
    <scope>NUCLEOTIDE SEQUENCE [LARGE SCALE GENOMIC DNA]</scope>
</reference>
<feature type="domain" description="Endonuclease/exonuclease/phosphatase" evidence="21">
    <location>
        <begin position="264"/>
        <end position="583"/>
    </location>
</feature>
<organism evidence="22 23">
    <name type="scientific">Dovyalis caffra</name>
    <dbReference type="NCBI Taxonomy" id="77055"/>
    <lineage>
        <taxon>Eukaryota</taxon>
        <taxon>Viridiplantae</taxon>
        <taxon>Streptophyta</taxon>
        <taxon>Embryophyta</taxon>
        <taxon>Tracheophyta</taxon>
        <taxon>Spermatophyta</taxon>
        <taxon>Magnoliopsida</taxon>
        <taxon>eudicotyledons</taxon>
        <taxon>Gunneridae</taxon>
        <taxon>Pentapetalae</taxon>
        <taxon>rosids</taxon>
        <taxon>fabids</taxon>
        <taxon>Malpighiales</taxon>
        <taxon>Salicaceae</taxon>
        <taxon>Flacourtieae</taxon>
        <taxon>Dovyalis</taxon>
    </lineage>
</organism>
<keyword evidence="10" id="KW-0479">Metal-binding</keyword>
<comment type="subunit">
    <text evidence="6">Component of the CCR4-NOT complex, at least composed of CRR4 and CAF1 proteins.</text>
</comment>
<comment type="catalytic activity">
    <reaction evidence="1">
        <text>Exonucleolytic cleavage of poly(A) to 5'-AMP.</text>
        <dbReference type="EC" id="3.1.13.4"/>
    </reaction>
</comment>
<evidence type="ECO:0000256" key="1">
    <source>
        <dbReference type="ARBA" id="ARBA00001663"/>
    </source>
</evidence>
<dbReference type="GO" id="GO:0004535">
    <property type="term" value="F:poly(A)-specific ribonuclease activity"/>
    <property type="evidence" value="ECO:0007669"/>
    <property type="project" value="UniProtKB-EC"/>
</dbReference>
<evidence type="ECO:0000313" key="23">
    <source>
        <dbReference type="Proteomes" id="UP001314170"/>
    </source>
</evidence>
<evidence type="ECO:0000256" key="7">
    <source>
        <dbReference type="ARBA" id="ARBA00012161"/>
    </source>
</evidence>
<evidence type="ECO:0000256" key="10">
    <source>
        <dbReference type="ARBA" id="ARBA00022723"/>
    </source>
</evidence>
<feature type="region of interest" description="Disordered" evidence="20">
    <location>
        <begin position="598"/>
        <end position="621"/>
    </location>
</feature>
<keyword evidence="16" id="KW-0805">Transcription regulation</keyword>
<gene>
    <name evidence="22" type="ORF">DCAF_LOCUS19818</name>
</gene>
<name>A0AAV1S774_9ROSI</name>
<dbReference type="EC" id="3.1.13.4" evidence="7"/>
<comment type="function">
    <text evidence="19">Acts as a catalytic component of the CCR4-NOT core complex, which in the nucleus seems to be a general transcription factor, and in the cytoplasm the major mRNA deadenylase involved in mRNA turnover.</text>
</comment>
<comment type="caution">
    <text evidence="22">The sequence shown here is derived from an EMBL/GenBank/DDBJ whole genome shotgun (WGS) entry which is preliminary data.</text>
</comment>